<dbReference type="OrthoDB" id="41238at2759"/>
<accession>A0A1J8R3J4</accession>
<protein>
    <submittedName>
        <fullName evidence="1">Uncharacterized protein</fullName>
    </submittedName>
</protein>
<dbReference type="AlphaFoldDB" id="A0A1J8R3J4"/>
<gene>
    <name evidence="1" type="ORF">AZE42_06580</name>
</gene>
<dbReference type="Proteomes" id="UP000183567">
    <property type="component" value="Unassembled WGS sequence"/>
</dbReference>
<organism evidence="1 2">
    <name type="scientific">Rhizopogon vesiculosus</name>
    <dbReference type="NCBI Taxonomy" id="180088"/>
    <lineage>
        <taxon>Eukaryota</taxon>
        <taxon>Fungi</taxon>
        <taxon>Dikarya</taxon>
        <taxon>Basidiomycota</taxon>
        <taxon>Agaricomycotina</taxon>
        <taxon>Agaricomycetes</taxon>
        <taxon>Agaricomycetidae</taxon>
        <taxon>Boletales</taxon>
        <taxon>Suillineae</taxon>
        <taxon>Rhizopogonaceae</taxon>
        <taxon>Rhizopogon</taxon>
    </lineage>
</organism>
<reference evidence="1 2" key="1">
    <citation type="submission" date="2016-03" db="EMBL/GenBank/DDBJ databases">
        <title>Comparative genomics of the ectomycorrhizal sister species Rhizopogon vinicolor and Rhizopogon vesiculosus (Basidiomycota: Boletales) reveals a divergence of the mating type B locus.</title>
        <authorList>
            <person name="Mujic A.B."/>
            <person name="Kuo A."/>
            <person name="Tritt A."/>
            <person name="Lipzen A."/>
            <person name="Chen C."/>
            <person name="Johnson J."/>
            <person name="Sharma A."/>
            <person name="Barry K."/>
            <person name="Grigoriev I.V."/>
            <person name="Spatafora J.W."/>
        </authorList>
    </citation>
    <scope>NUCLEOTIDE SEQUENCE [LARGE SCALE GENOMIC DNA]</scope>
    <source>
        <strain evidence="1 2">AM-OR11-056</strain>
    </source>
</reference>
<proteinExistence type="predicted"/>
<keyword evidence="2" id="KW-1185">Reference proteome</keyword>
<name>A0A1J8R3J4_9AGAM</name>
<comment type="caution">
    <text evidence="1">The sequence shown here is derived from an EMBL/GenBank/DDBJ whole genome shotgun (WGS) entry which is preliminary data.</text>
</comment>
<evidence type="ECO:0000313" key="1">
    <source>
        <dbReference type="EMBL" id="OJA16338.1"/>
    </source>
</evidence>
<dbReference type="EMBL" id="LVVM01002647">
    <property type="protein sequence ID" value="OJA16338.1"/>
    <property type="molecule type" value="Genomic_DNA"/>
</dbReference>
<evidence type="ECO:0000313" key="2">
    <source>
        <dbReference type="Proteomes" id="UP000183567"/>
    </source>
</evidence>
<sequence>MSLEITTPTAAYNDNFCFPVRELESDRIKLVPFIPDLHADLYFQGSASHPELINLVNFLILPGSWDVGH</sequence>